<feature type="non-terminal residue" evidence="2">
    <location>
        <position position="1"/>
    </location>
</feature>
<feature type="region of interest" description="Disordered" evidence="1">
    <location>
        <begin position="1"/>
        <end position="35"/>
    </location>
</feature>
<sequence>TDQRRGRNGPSLPAEQASGSRWVTFPAPTDQNAPDRTQRYACCFLKNNGKIT</sequence>
<proteinExistence type="predicted"/>
<dbReference type="Proteomes" id="UP001266305">
    <property type="component" value="Unassembled WGS sequence"/>
</dbReference>
<keyword evidence="3" id="KW-1185">Reference proteome</keyword>
<gene>
    <name evidence="2" type="ORF">P7K49_012891</name>
</gene>
<organism evidence="2 3">
    <name type="scientific">Saguinus oedipus</name>
    <name type="common">Cotton-top tamarin</name>
    <name type="synonym">Oedipomidas oedipus</name>
    <dbReference type="NCBI Taxonomy" id="9490"/>
    <lineage>
        <taxon>Eukaryota</taxon>
        <taxon>Metazoa</taxon>
        <taxon>Chordata</taxon>
        <taxon>Craniata</taxon>
        <taxon>Vertebrata</taxon>
        <taxon>Euteleostomi</taxon>
        <taxon>Mammalia</taxon>
        <taxon>Eutheria</taxon>
        <taxon>Euarchontoglires</taxon>
        <taxon>Primates</taxon>
        <taxon>Haplorrhini</taxon>
        <taxon>Platyrrhini</taxon>
        <taxon>Cebidae</taxon>
        <taxon>Callitrichinae</taxon>
        <taxon>Saguinus</taxon>
    </lineage>
</organism>
<reference evidence="2 3" key="1">
    <citation type="submission" date="2023-05" db="EMBL/GenBank/DDBJ databases">
        <title>B98-5 Cell Line De Novo Hybrid Assembly: An Optical Mapping Approach.</title>
        <authorList>
            <person name="Kananen K."/>
            <person name="Auerbach J.A."/>
            <person name="Kautto E."/>
            <person name="Blachly J.S."/>
        </authorList>
    </citation>
    <scope>NUCLEOTIDE SEQUENCE [LARGE SCALE GENOMIC DNA]</scope>
    <source>
        <strain evidence="2">B95-8</strain>
        <tissue evidence="2">Cell line</tissue>
    </source>
</reference>
<evidence type="ECO:0000313" key="3">
    <source>
        <dbReference type="Proteomes" id="UP001266305"/>
    </source>
</evidence>
<protein>
    <submittedName>
        <fullName evidence="2">Uncharacterized protein</fullName>
    </submittedName>
</protein>
<name>A0ABQ9VEC5_SAGOE</name>
<accession>A0ABQ9VEC5</accession>
<evidence type="ECO:0000313" key="2">
    <source>
        <dbReference type="EMBL" id="KAK2107726.1"/>
    </source>
</evidence>
<evidence type="ECO:0000256" key="1">
    <source>
        <dbReference type="SAM" id="MobiDB-lite"/>
    </source>
</evidence>
<comment type="caution">
    <text evidence="2">The sequence shown here is derived from an EMBL/GenBank/DDBJ whole genome shotgun (WGS) entry which is preliminary data.</text>
</comment>
<dbReference type="EMBL" id="JASSZA010000006">
    <property type="protein sequence ID" value="KAK2107726.1"/>
    <property type="molecule type" value="Genomic_DNA"/>
</dbReference>